<protein>
    <recommendedName>
        <fullName evidence="3">Plectin</fullName>
    </recommendedName>
</protein>
<reference evidence="1 2" key="1">
    <citation type="submission" date="2019-07" db="EMBL/GenBank/DDBJ databases">
        <title>Draft genome assembly of a fouling barnacle, Amphibalanus amphitrite (Darwin, 1854): The first reference genome for Thecostraca.</title>
        <authorList>
            <person name="Kim W."/>
        </authorList>
    </citation>
    <scope>NUCLEOTIDE SEQUENCE [LARGE SCALE GENOMIC DNA]</scope>
    <source>
        <strain evidence="1">SNU_AA5</strain>
        <tissue evidence="1">Soma without cirri and trophi</tissue>
    </source>
</reference>
<gene>
    <name evidence="1" type="ORF">FJT64_008234</name>
</gene>
<organism evidence="1 2">
    <name type="scientific">Amphibalanus amphitrite</name>
    <name type="common">Striped barnacle</name>
    <name type="synonym">Balanus amphitrite</name>
    <dbReference type="NCBI Taxonomy" id="1232801"/>
    <lineage>
        <taxon>Eukaryota</taxon>
        <taxon>Metazoa</taxon>
        <taxon>Ecdysozoa</taxon>
        <taxon>Arthropoda</taxon>
        <taxon>Crustacea</taxon>
        <taxon>Multicrustacea</taxon>
        <taxon>Cirripedia</taxon>
        <taxon>Thoracica</taxon>
        <taxon>Thoracicalcarea</taxon>
        <taxon>Balanomorpha</taxon>
        <taxon>Balanoidea</taxon>
        <taxon>Balanidae</taxon>
        <taxon>Amphibalaninae</taxon>
        <taxon>Amphibalanus</taxon>
    </lineage>
</organism>
<keyword evidence="2" id="KW-1185">Reference proteome</keyword>
<dbReference type="EMBL" id="VIIS01001707">
    <property type="protein sequence ID" value="KAF0294095.1"/>
    <property type="molecule type" value="Genomic_DNA"/>
</dbReference>
<sequence length="202" mass="22660">MDALDQNLIDVKKKTFRHPKNNEVMPIGKAVENGLIRIKPVSPDDELLAPCDGITETLTQYHTITTRTIQLTAGHILHGPDQVKNLKTGKIISIDEAREKGIVKDDDETVEEYTTREIKMSFTEAVKKGLICFKTKTYTDPHTGEKMPLTDAIEKGVLKPTDILEPNEQFKTPMDLVQAGLTIYDKKNKRFRDPKSGPTADS</sequence>
<accession>A0A6A4VJ67</accession>
<comment type="caution">
    <text evidence="1">The sequence shown here is derived from an EMBL/GenBank/DDBJ whole genome shotgun (WGS) entry which is preliminary data.</text>
</comment>
<dbReference type="AlphaFoldDB" id="A0A6A4VJ67"/>
<dbReference type="InterPro" id="IPR035915">
    <property type="entry name" value="Plakin_repeat_sf"/>
</dbReference>
<dbReference type="SUPFAM" id="SSF75399">
    <property type="entry name" value="Plakin repeat"/>
    <property type="match status" value="1"/>
</dbReference>
<name>A0A6A4VJ67_AMPAM</name>
<evidence type="ECO:0000313" key="2">
    <source>
        <dbReference type="Proteomes" id="UP000440578"/>
    </source>
</evidence>
<dbReference type="Proteomes" id="UP000440578">
    <property type="component" value="Unassembled WGS sequence"/>
</dbReference>
<evidence type="ECO:0000313" key="1">
    <source>
        <dbReference type="EMBL" id="KAF0294095.1"/>
    </source>
</evidence>
<dbReference type="OrthoDB" id="6357129at2759"/>
<evidence type="ECO:0008006" key="3">
    <source>
        <dbReference type="Google" id="ProtNLM"/>
    </source>
</evidence>
<dbReference type="Gene3D" id="3.90.1290.10">
    <property type="entry name" value="Plakin repeat"/>
    <property type="match status" value="2"/>
</dbReference>
<proteinExistence type="predicted"/>